<feature type="transmembrane region" description="Helical" evidence="2">
    <location>
        <begin position="264"/>
        <end position="291"/>
    </location>
</feature>
<gene>
    <name evidence="3" type="ORF">EZS28_018614</name>
</gene>
<reference evidence="3 4" key="1">
    <citation type="submission" date="2019-03" db="EMBL/GenBank/DDBJ databases">
        <title>Single cell metagenomics reveals metabolic interactions within the superorganism composed of flagellate Streblomastix strix and complex community of Bacteroidetes bacteria on its surface.</title>
        <authorList>
            <person name="Treitli S.C."/>
            <person name="Kolisko M."/>
            <person name="Husnik F."/>
            <person name="Keeling P."/>
            <person name="Hampl V."/>
        </authorList>
    </citation>
    <scope>NUCLEOTIDE SEQUENCE [LARGE SCALE GENOMIC DNA]</scope>
    <source>
        <strain evidence="3">ST1C</strain>
    </source>
</reference>
<dbReference type="EMBL" id="SNRW01005069">
    <property type="protein sequence ID" value="KAA6385857.1"/>
    <property type="molecule type" value="Genomic_DNA"/>
</dbReference>
<keyword evidence="1" id="KW-0175">Coiled coil</keyword>
<evidence type="ECO:0000313" key="4">
    <source>
        <dbReference type="Proteomes" id="UP000324800"/>
    </source>
</evidence>
<keyword evidence="2" id="KW-0812">Transmembrane</keyword>
<organism evidence="3 4">
    <name type="scientific">Streblomastix strix</name>
    <dbReference type="NCBI Taxonomy" id="222440"/>
    <lineage>
        <taxon>Eukaryota</taxon>
        <taxon>Metamonada</taxon>
        <taxon>Preaxostyla</taxon>
        <taxon>Oxymonadida</taxon>
        <taxon>Streblomastigidae</taxon>
        <taxon>Streblomastix</taxon>
    </lineage>
</organism>
<feature type="transmembrane region" description="Helical" evidence="2">
    <location>
        <begin position="472"/>
        <end position="495"/>
    </location>
</feature>
<keyword evidence="2" id="KW-0472">Membrane</keyword>
<evidence type="ECO:0000256" key="1">
    <source>
        <dbReference type="SAM" id="Coils"/>
    </source>
</evidence>
<proteinExistence type="predicted"/>
<dbReference type="AlphaFoldDB" id="A0A5J4VTG0"/>
<protein>
    <submittedName>
        <fullName evidence="3">Uncharacterized protein</fullName>
    </submittedName>
</protein>
<name>A0A5J4VTG0_9EUKA</name>
<keyword evidence="2" id="KW-1133">Transmembrane helix</keyword>
<feature type="coiled-coil region" evidence="1">
    <location>
        <begin position="60"/>
        <end position="92"/>
    </location>
</feature>
<sequence length="750" mass="87655">MKEETYGLIQSRSNEVKKGNFVSEKLTGKYRREVIELACEAIRIEETIKQINIDMYELEKDQVDKKKVLQEKQKQQIERQETQQQQLRAKQQAQLSLIDSNTKDQSGADQHQVGKNGEDFQNKLKSLEVAHSKLVQLQEVALNQFDTECEMDKKVLSDKKDELEETLFSIEEQITAQFDVFGLRRYPESKQQSTGIRDQRWLLSSEEDINTLKNQQYYRDIDDNDVGFVRNEVSDTRWEDRIDLDINNTQNNFDQIPSVLKPSLVLPVFISLILILSMSVANIIVVGIYIFEFQNFSSSMILAGFLPSVSGQIQYFTLRLVLNFTEIEIPGDPIVFQGISNPIWNDSSHLSSNRTHILKLLQRSGEFYRTLSASTHFGRQKTNNRNLNDHRLSVIESDRLQKDINIEILMKKRSQQLHHISLVYQNYITENTSYIRFLASALREDVKNGLDQLLQSLLEEIQDRVKESKQSIIIIENCFAFTIFIVFVLNGLRWIGQMQKTSKYSRSLIRLLHVSNDEQEQIQLQMGKEGNEHQIEFEKRDPLTLLDAMKTYYPPYDSGRQLIFDQARTTIDAVNEFEFSKEKSFVNILSSIKHLMKITLKQFEWEEREMLTRVNLSEYEVKKKMQIIGPNGMDDMNEFGVVKITDHKQQHLLIRQRLTHIFDILFESSKLNGKQNYQFEKGKDSFLSKVWRKIRVNVFGASDNSYVCAVNSMIRRQITQLFDSHFMELDNEFATLKIPESEKEGTMKQE</sequence>
<accession>A0A5J4VTG0</accession>
<evidence type="ECO:0000256" key="2">
    <source>
        <dbReference type="SAM" id="Phobius"/>
    </source>
</evidence>
<dbReference type="Proteomes" id="UP000324800">
    <property type="component" value="Unassembled WGS sequence"/>
</dbReference>
<comment type="caution">
    <text evidence="3">The sequence shown here is derived from an EMBL/GenBank/DDBJ whole genome shotgun (WGS) entry which is preliminary data.</text>
</comment>
<evidence type="ECO:0000313" key="3">
    <source>
        <dbReference type="EMBL" id="KAA6385857.1"/>
    </source>
</evidence>